<dbReference type="InterPro" id="IPR027785">
    <property type="entry name" value="UvrD-like_helicase_C"/>
</dbReference>
<evidence type="ECO:0000259" key="3">
    <source>
        <dbReference type="Pfam" id="PF13538"/>
    </source>
</evidence>
<protein>
    <recommendedName>
        <fullName evidence="1">DNA 3'-5' helicase II</fullName>
    </recommendedName>
</protein>
<comment type="caution">
    <text evidence="4">The sequence shown here is derived from an EMBL/GenBank/DDBJ whole genome shotgun (WGS) entry which is preliminary data.</text>
</comment>
<dbReference type="GO" id="GO:0043138">
    <property type="term" value="F:3'-5' DNA helicase activity"/>
    <property type="evidence" value="ECO:0007669"/>
    <property type="project" value="TreeGrafter"/>
</dbReference>
<dbReference type="AlphaFoldDB" id="C5SZH7"/>
<reference evidence="4 5" key="1">
    <citation type="submission" date="2009-05" db="EMBL/GenBank/DDBJ databases">
        <title>The draft genome of Acidovorax delafieldii 2AN.</title>
        <authorList>
            <consortium name="US DOE Joint Genome Institute (JGI-PGF)"/>
            <person name="Lucas S."/>
            <person name="Copeland A."/>
            <person name="Lapidus A."/>
            <person name="Glavina del Rio T."/>
            <person name="Tice H."/>
            <person name="Bruce D."/>
            <person name="Goodwin L."/>
            <person name="Pitluck S."/>
            <person name="Larimer F."/>
            <person name="Land M.L."/>
            <person name="Hauser L."/>
            <person name="Shelobolina E.S."/>
            <person name="Picardal F."/>
            <person name="Roden E."/>
            <person name="Emerson D."/>
        </authorList>
    </citation>
    <scope>NUCLEOTIDE SEQUENCE [LARGE SCALE GENOMIC DNA]</scope>
    <source>
        <strain evidence="4 5">2AN</strain>
    </source>
</reference>
<organism evidence="4 5">
    <name type="scientific">Acidovorax delafieldii 2AN</name>
    <dbReference type="NCBI Taxonomy" id="573060"/>
    <lineage>
        <taxon>Bacteria</taxon>
        <taxon>Pseudomonadati</taxon>
        <taxon>Pseudomonadota</taxon>
        <taxon>Betaproteobacteria</taxon>
        <taxon>Burkholderiales</taxon>
        <taxon>Comamonadaceae</taxon>
        <taxon>Acidovorax</taxon>
    </lineage>
</organism>
<dbReference type="InterPro" id="IPR011528">
    <property type="entry name" value="NERD"/>
</dbReference>
<evidence type="ECO:0000313" key="4">
    <source>
        <dbReference type="EMBL" id="EER62373.1"/>
    </source>
</evidence>
<proteinExistence type="predicted"/>
<dbReference type="PANTHER" id="PTHR11070">
    <property type="entry name" value="UVRD / RECB / PCRA DNA HELICASE FAMILY MEMBER"/>
    <property type="match status" value="1"/>
</dbReference>
<keyword evidence="5" id="KW-1185">Reference proteome</keyword>
<dbReference type="SUPFAM" id="SSF52540">
    <property type="entry name" value="P-loop containing nucleoside triphosphate hydrolases"/>
    <property type="match status" value="1"/>
</dbReference>
<dbReference type="Gene3D" id="3.40.50.300">
    <property type="entry name" value="P-loop containing nucleotide triphosphate hydrolases"/>
    <property type="match status" value="2"/>
</dbReference>
<dbReference type="InterPro" id="IPR000212">
    <property type="entry name" value="DNA_helicase_UvrD/REP"/>
</dbReference>
<dbReference type="Pfam" id="PF13538">
    <property type="entry name" value="UvrD_C_2"/>
    <property type="match status" value="1"/>
</dbReference>
<feature type="domain" description="UvrD-like helicase C-terminal" evidence="3">
    <location>
        <begin position="512"/>
        <end position="558"/>
    </location>
</feature>
<evidence type="ECO:0000313" key="5">
    <source>
        <dbReference type="Proteomes" id="UP000003856"/>
    </source>
</evidence>
<feature type="domain" description="NERD" evidence="2">
    <location>
        <begin position="51"/>
        <end position="160"/>
    </location>
</feature>
<dbReference type="PATRIC" id="fig|573060.9.peg.5195"/>
<evidence type="ECO:0000259" key="2">
    <source>
        <dbReference type="Pfam" id="PF08378"/>
    </source>
</evidence>
<gene>
    <name evidence="4" type="ORF">AcdelDRAFT_0057</name>
</gene>
<dbReference type="Pfam" id="PF08378">
    <property type="entry name" value="NERD"/>
    <property type="match status" value="1"/>
</dbReference>
<dbReference type="EMBL" id="ACQT01000001">
    <property type="protein sequence ID" value="EER62373.1"/>
    <property type="molecule type" value="Genomic_DNA"/>
</dbReference>
<dbReference type="Pfam" id="PF13245">
    <property type="entry name" value="AAA_19"/>
    <property type="match status" value="1"/>
</dbReference>
<dbReference type="GO" id="GO:0003677">
    <property type="term" value="F:DNA binding"/>
    <property type="evidence" value="ECO:0007669"/>
    <property type="project" value="InterPro"/>
</dbReference>
<dbReference type="InterPro" id="IPR027417">
    <property type="entry name" value="P-loop_NTPase"/>
</dbReference>
<sequence>MPSKHCGLHQFLEIHSSSSTSRSRGSSALFFGSPMAKVIPPLSCIRPTSAGEYSELAVLESLSAGLSDAYTLFHSVDWATAHANHDKHGELDIVVVNGGGDVALLEIKAGTLDVGQVGIFKRYGGETKDIVRQSETQFWAVLHRLRATGLGARIMHFLVLPDQLVGEQSGISYPRERIADASETQDLSGFIQRRLGQGLPGPLRDRVCAFFENRLALQTDVSTLAGRLNAQVAKISGGLASWVPRIESPSGVIRICATAGSGKTQLALRLLREARVANQQAAYICFNRPLADHFREIAPTGVQVQSFHQLCWQAAGKPRGIPNFPQLVDRYVREQEVTAPDLDLLVIDELQDFHADWVQALVGRLRPSSKLYLLDDPMQCLYVDRDEINIEDSVVVRSHENFRSPRRIVETINSLQLTANPIQSCSPFDGDIPGLHVFKPNGGGLLRSTLKAIQACVDKGFSPHDIVVLCWRGREHSALMNEPQLGDWRTLRFDGTYDDRGAPNWSDGQLRLETVRRFKGQSAPAVVLTEIDFEEMGQLERNLLFVALTRASMHLELVMSEASEGVLMRQISHVHMTD</sequence>
<name>C5SZH7_ACIDE</name>
<dbReference type="GO" id="GO:0000725">
    <property type="term" value="P:recombinational repair"/>
    <property type="evidence" value="ECO:0007669"/>
    <property type="project" value="TreeGrafter"/>
</dbReference>
<evidence type="ECO:0000256" key="1">
    <source>
        <dbReference type="ARBA" id="ARBA00034923"/>
    </source>
</evidence>
<dbReference type="PANTHER" id="PTHR11070:SF2">
    <property type="entry name" value="ATP-DEPENDENT DNA HELICASE SRS2"/>
    <property type="match status" value="1"/>
</dbReference>
<dbReference type="GO" id="GO:0005524">
    <property type="term" value="F:ATP binding"/>
    <property type="evidence" value="ECO:0007669"/>
    <property type="project" value="InterPro"/>
</dbReference>
<accession>C5SZH7</accession>
<dbReference type="Proteomes" id="UP000003856">
    <property type="component" value="Unassembled WGS sequence"/>
</dbReference>